<reference evidence="1 2" key="1">
    <citation type="submission" date="2016-02" db="EMBL/GenBank/DDBJ databases">
        <title>Secondary metabolites in Legionella.</title>
        <authorList>
            <person name="Tobias N.J."/>
            <person name="Bode H.B."/>
        </authorList>
    </citation>
    <scope>NUCLEOTIDE SEQUENCE [LARGE SCALE GENOMIC DNA]</scope>
    <source>
        <strain evidence="1 2">DSM 19216</strain>
    </source>
</reference>
<gene>
    <name evidence="1" type="ORF">lpari_00422</name>
</gene>
<evidence type="ECO:0000313" key="1">
    <source>
        <dbReference type="EMBL" id="OEH48538.1"/>
    </source>
</evidence>
<proteinExistence type="predicted"/>
<organism evidence="1 2">
    <name type="scientific">Legionella parisiensis</name>
    <dbReference type="NCBI Taxonomy" id="45071"/>
    <lineage>
        <taxon>Bacteria</taxon>
        <taxon>Pseudomonadati</taxon>
        <taxon>Pseudomonadota</taxon>
        <taxon>Gammaproteobacteria</taxon>
        <taxon>Legionellales</taxon>
        <taxon>Legionellaceae</taxon>
        <taxon>Legionella</taxon>
    </lineage>
</organism>
<protein>
    <submittedName>
        <fullName evidence="1">Uncharacterized protein</fullName>
    </submittedName>
</protein>
<dbReference type="Proteomes" id="UP000095229">
    <property type="component" value="Unassembled WGS sequence"/>
</dbReference>
<name>A0A1E5JWS1_9GAMM</name>
<dbReference type="AlphaFoldDB" id="A0A1E5JWS1"/>
<sequence>MLFVKYKKFPKMINEDTVDLGKGSMINIILNF</sequence>
<dbReference type="EMBL" id="LSOG01000013">
    <property type="protein sequence ID" value="OEH48538.1"/>
    <property type="molecule type" value="Genomic_DNA"/>
</dbReference>
<accession>A0A1E5JWS1</accession>
<comment type="caution">
    <text evidence="1">The sequence shown here is derived from an EMBL/GenBank/DDBJ whole genome shotgun (WGS) entry which is preliminary data.</text>
</comment>
<evidence type="ECO:0000313" key="2">
    <source>
        <dbReference type="Proteomes" id="UP000095229"/>
    </source>
</evidence>
<keyword evidence="2" id="KW-1185">Reference proteome</keyword>